<comment type="caution">
    <text evidence="4">The sequence shown here is derived from an EMBL/GenBank/DDBJ whole genome shotgun (WGS) entry which is preliminary data.</text>
</comment>
<evidence type="ECO:0000313" key="5">
    <source>
        <dbReference type="Proteomes" id="UP000436088"/>
    </source>
</evidence>
<evidence type="ECO:0000256" key="1">
    <source>
        <dbReference type="ARBA" id="ARBA00022857"/>
    </source>
</evidence>
<keyword evidence="1" id="KW-0521">NADP</keyword>
<dbReference type="EMBL" id="VEPZ02000229">
    <property type="protein sequence ID" value="KAE8729455.1"/>
    <property type="molecule type" value="Genomic_DNA"/>
</dbReference>
<name>A0A6A3CJC7_HIBSY</name>
<dbReference type="SUPFAM" id="SSF51735">
    <property type="entry name" value="NAD(P)-binding Rossmann-fold domains"/>
    <property type="match status" value="1"/>
</dbReference>
<reference evidence="4" key="1">
    <citation type="submission" date="2019-09" db="EMBL/GenBank/DDBJ databases">
        <title>Draft genome information of white flower Hibiscus syriacus.</title>
        <authorList>
            <person name="Kim Y.-M."/>
        </authorList>
    </citation>
    <scope>NUCLEOTIDE SEQUENCE [LARGE SCALE GENOMIC DNA]</scope>
    <source>
        <strain evidence="4">YM2019G1</strain>
    </source>
</reference>
<dbReference type="PANTHER" id="PTHR42898:SF98">
    <property type="entry name" value="ROSSMANN-FOLD SUPERFAMILY PROTEIN, PUTATIVE-RELATED"/>
    <property type="match status" value="1"/>
</dbReference>
<evidence type="ECO:0000313" key="4">
    <source>
        <dbReference type="EMBL" id="KAE8729455.1"/>
    </source>
</evidence>
<evidence type="ECO:0000256" key="3">
    <source>
        <dbReference type="ARBA" id="ARBA00025714"/>
    </source>
</evidence>
<organism evidence="4 5">
    <name type="scientific">Hibiscus syriacus</name>
    <name type="common">Rose of Sharon</name>
    <dbReference type="NCBI Taxonomy" id="106335"/>
    <lineage>
        <taxon>Eukaryota</taxon>
        <taxon>Viridiplantae</taxon>
        <taxon>Streptophyta</taxon>
        <taxon>Embryophyta</taxon>
        <taxon>Tracheophyta</taxon>
        <taxon>Spermatophyta</taxon>
        <taxon>Magnoliopsida</taxon>
        <taxon>eudicotyledons</taxon>
        <taxon>Gunneridae</taxon>
        <taxon>Pentapetalae</taxon>
        <taxon>rosids</taxon>
        <taxon>malvids</taxon>
        <taxon>Malvales</taxon>
        <taxon>Malvaceae</taxon>
        <taxon>Malvoideae</taxon>
        <taxon>Hibiscus</taxon>
    </lineage>
</organism>
<keyword evidence="5" id="KW-1185">Reference proteome</keyword>
<dbReference type="InterPro" id="IPR002347">
    <property type="entry name" value="SDR_fam"/>
</dbReference>
<dbReference type="InterPro" id="IPR036291">
    <property type="entry name" value="NAD(P)-bd_dom_sf"/>
</dbReference>
<dbReference type="OrthoDB" id="417891at2759"/>
<evidence type="ECO:0000256" key="2">
    <source>
        <dbReference type="ARBA" id="ARBA00023002"/>
    </source>
</evidence>
<gene>
    <name evidence="4" type="ORF">F3Y22_tig00003715pilonHSYRG00198</name>
</gene>
<dbReference type="Pfam" id="PF00106">
    <property type="entry name" value="adh_short"/>
    <property type="match status" value="1"/>
</dbReference>
<dbReference type="PRINTS" id="PR00081">
    <property type="entry name" value="GDHRDH"/>
</dbReference>
<comment type="similarity">
    <text evidence="3">Belongs to the short-chain dehydrogenases/reductases (SDR) family. SDR65C subfamily.</text>
</comment>
<protein>
    <submittedName>
        <fullName evidence="4">Tropinone reductase</fullName>
    </submittedName>
</protein>
<dbReference type="Gene3D" id="3.40.50.720">
    <property type="entry name" value="NAD(P)-binding Rossmann-like Domain"/>
    <property type="match status" value="1"/>
</dbReference>
<dbReference type="Proteomes" id="UP000436088">
    <property type="component" value="Unassembled WGS sequence"/>
</dbReference>
<dbReference type="GO" id="GO:0016491">
    <property type="term" value="F:oxidoreductase activity"/>
    <property type="evidence" value="ECO:0007669"/>
    <property type="project" value="UniProtKB-KW"/>
</dbReference>
<dbReference type="PANTHER" id="PTHR42898">
    <property type="entry name" value="TROPINONE REDUCTASE"/>
    <property type="match status" value="1"/>
</dbReference>
<keyword evidence="2" id="KW-0560">Oxidoreductase</keyword>
<accession>A0A6A3CJC7</accession>
<dbReference type="AlphaFoldDB" id="A0A6A3CJC7"/>
<proteinExistence type="inferred from homology"/>
<dbReference type="InterPro" id="IPR045000">
    <property type="entry name" value="TR"/>
</dbReference>
<sequence length="115" mass="12660">MVKDSSSSLSQWSLRGTTALVTGGTKGIGLAIVEELAALGATVYTCCRNQNQLNECLQQWKIKGFQVSGSVCDVTFPAERETMINNVSYMFEAKLNILVSLSSFSKNIVLFFIFY</sequence>